<keyword evidence="1" id="KW-1185">Reference proteome</keyword>
<reference evidence="2" key="1">
    <citation type="submission" date="2022-11" db="UniProtKB">
        <authorList>
            <consortium name="WormBaseParasite"/>
        </authorList>
    </citation>
    <scope>IDENTIFICATION</scope>
</reference>
<dbReference type="WBParaSite" id="PEQ_0001223401-mRNA-1">
    <property type="protein sequence ID" value="PEQ_0001223401-mRNA-1"/>
    <property type="gene ID" value="PEQ_0001223401"/>
</dbReference>
<name>A0A914S4Z4_PAREQ</name>
<sequence>MEISPSDIFVTSVAFTPEAIDEHLLPEILFPRKHIIKRLKQNMQQHRCCSDANDVPCNAPIPKEAAILRVLKRIWQDVSVEPHLVELSAVYSFMDMPLF</sequence>
<protein>
    <submittedName>
        <fullName evidence="2">Uncharacterized protein</fullName>
    </submittedName>
</protein>
<evidence type="ECO:0000313" key="1">
    <source>
        <dbReference type="Proteomes" id="UP000887564"/>
    </source>
</evidence>
<proteinExistence type="predicted"/>
<organism evidence="1 2">
    <name type="scientific">Parascaris equorum</name>
    <name type="common">Equine roundworm</name>
    <dbReference type="NCBI Taxonomy" id="6256"/>
    <lineage>
        <taxon>Eukaryota</taxon>
        <taxon>Metazoa</taxon>
        <taxon>Ecdysozoa</taxon>
        <taxon>Nematoda</taxon>
        <taxon>Chromadorea</taxon>
        <taxon>Rhabditida</taxon>
        <taxon>Spirurina</taxon>
        <taxon>Ascaridomorpha</taxon>
        <taxon>Ascaridoidea</taxon>
        <taxon>Ascarididae</taxon>
        <taxon>Parascaris</taxon>
    </lineage>
</organism>
<dbReference type="AlphaFoldDB" id="A0A914S4Z4"/>
<dbReference type="Proteomes" id="UP000887564">
    <property type="component" value="Unplaced"/>
</dbReference>
<evidence type="ECO:0000313" key="2">
    <source>
        <dbReference type="WBParaSite" id="PEQ_0001223401-mRNA-1"/>
    </source>
</evidence>
<accession>A0A914S4Z4</accession>